<sequence>MGSQMKKQFACALAFFLIESADSTYNKVPITIAKSEDYKVPSMPENEYKTSVLSKNYQDKKILVSEDNEKKVPSVA</sequence>
<accession>A0A6N2BLQ2</accession>
<name>A0A6N2BLQ2_SOLCI</name>
<dbReference type="EMBL" id="RXGB01002188">
    <property type="protein sequence ID" value="TMW95986.1"/>
    <property type="molecule type" value="Genomic_DNA"/>
</dbReference>
<protein>
    <submittedName>
        <fullName evidence="2">Uncharacterized protein</fullName>
    </submittedName>
</protein>
<feature type="chain" id="PRO_5026891650" evidence="1">
    <location>
        <begin position="24"/>
        <end position="76"/>
    </location>
</feature>
<evidence type="ECO:0000313" key="2">
    <source>
        <dbReference type="EMBL" id="TMW95986.1"/>
    </source>
</evidence>
<evidence type="ECO:0000256" key="1">
    <source>
        <dbReference type="SAM" id="SignalP"/>
    </source>
</evidence>
<comment type="caution">
    <text evidence="2">The sequence shown here is derived from an EMBL/GenBank/DDBJ whole genome shotgun (WGS) entry which is preliminary data.</text>
</comment>
<keyword evidence="1" id="KW-0732">Signal</keyword>
<reference evidence="2" key="1">
    <citation type="submission" date="2019-05" db="EMBL/GenBank/DDBJ databases">
        <title>The de novo reference genome and transcriptome assemblies of the wild tomato species Solanum chilense.</title>
        <authorList>
            <person name="Stam R."/>
            <person name="Nosenko T."/>
            <person name="Hoerger A.C."/>
            <person name="Stephan W."/>
            <person name="Seidel M.A."/>
            <person name="Kuhn J.M.M."/>
            <person name="Haberer G."/>
            <person name="Tellier A."/>
        </authorList>
    </citation>
    <scope>NUCLEOTIDE SEQUENCE</scope>
    <source>
        <tissue evidence="2">Mature leaves</tissue>
    </source>
</reference>
<organism evidence="2">
    <name type="scientific">Solanum chilense</name>
    <name type="common">Tomato</name>
    <name type="synonym">Lycopersicon chilense</name>
    <dbReference type="NCBI Taxonomy" id="4083"/>
    <lineage>
        <taxon>Eukaryota</taxon>
        <taxon>Viridiplantae</taxon>
        <taxon>Streptophyta</taxon>
        <taxon>Embryophyta</taxon>
        <taxon>Tracheophyta</taxon>
        <taxon>Spermatophyta</taxon>
        <taxon>Magnoliopsida</taxon>
        <taxon>eudicotyledons</taxon>
        <taxon>Gunneridae</taxon>
        <taxon>Pentapetalae</taxon>
        <taxon>asterids</taxon>
        <taxon>lamiids</taxon>
        <taxon>Solanales</taxon>
        <taxon>Solanaceae</taxon>
        <taxon>Solanoideae</taxon>
        <taxon>Solaneae</taxon>
        <taxon>Solanum</taxon>
        <taxon>Solanum subgen. Lycopersicon</taxon>
    </lineage>
</organism>
<feature type="signal peptide" evidence="1">
    <location>
        <begin position="1"/>
        <end position="23"/>
    </location>
</feature>
<dbReference type="AlphaFoldDB" id="A0A6N2BLQ2"/>
<proteinExistence type="predicted"/>
<gene>
    <name evidence="2" type="ORF">EJD97_008089</name>
</gene>